<protein>
    <submittedName>
        <fullName evidence="1">Uncharacterized protein</fullName>
    </submittedName>
</protein>
<dbReference type="EMBL" id="LN890280">
    <property type="protein sequence ID" value="CUR51227.1"/>
    <property type="molecule type" value="Genomic_DNA"/>
</dbReference>
<evidence type="ECO:0000313" key="1">
    <source>
        <dbReference type="EMBL" id="CUR51227.1"/>
    </source>
</evidence>
<dbReference type="AlphaFoldDB" id="A0A128A1N2"/>
<proteinExistence type="predicted"/>
<dbReference type="KEGG" id="ndv:NDEV_0462"/>
<evidence type="ECO:0000313" key="2">
    <source>
        <dbReference type="Proteomes" id="UP000196239"/>
    </source>
</evidence>
<reference evidence="2" key="1">
    <citation type="submission" date="2015-10" db="EMBL/GenBank/DDBJ databases">
        <authorList>
            <person name="Lehtovirta-Morley L.E."/>
            <person name="Vieille C."/>
        </authorList>
    </citation>
    <scope>NUCLEOTIDE SEQUENCE [LARGE SCALE GENOMIC DNA]</scope>
</reference>
<name>A0A128A1N2_9ARCH</name>
<accession>A0A128A1N2</accession>
<organism evidence="1 2">
    <name type="scientific">Nitrosotalea devaniterrae</name>
    <dbReference type="NCBI Taxonomy" id="1078905"/>
    <lineage>
        <taxon>Archaea</taxon>
        <taxon>Nitrososphaerota</taxon>
        <taxon>Nitrososphaeria</taxon>
        <taxon>Nitrosotaleales</taxon>
        <taxon>Nitrosotaleaceae</taxon>
        <taxon>Nitrosotalea</taxon>
    </lineage>
</organism>
<keyword evidence="2" id="KW-1185">Reference proteome</keyword>
<gene>
    <name evidence="1" type="ORF">NDEV_0462</name>
</gene>
<sequence length="57" mass="6674">MNVYLNEMLDENKVKQIIEEEFQRLVKENPNGANASIEDRLQALEDKLEEIQEKLGI</sequence>
<dbReference type="Proteomes" id="UP000196239">
    <property type="component" value="Chromosome 1"/>
</dbReference>